<dbReference type="eggNOG" id="COG3667">
    <property type="taxonomic scope" value="Bacteria"/>
</dbReference>
<keyword evidence="3" id="KW-1185">Reference proteome</keyword>
<dbReference type="OrthoDB" id="9778934at2"/>
<reference evidence="2 3" key="1">
    <citation type="journal article" date="2014" name="Antonie Van Leeuwenhoek">
        <title>Hyphomonas beringensis sp. nov. and Hyphomonas chukchiensis sp. nov., isolated from surface seawater of the Bering Sea and Chukchi Sea.</title>
        <authorList>
            <person name="Li C."/>
            <person name="Lai Q."/>
            <person name="Li G."/>
            <person name="Dong C."/>
            <person name="Wang J."/>
            <person name="Liao Y."/>
            <person name="Shao Z."/>
        </authorList>
    </citation>
    <scope>NUCLEOTIDE SEQUENCE [LARGE SCALE GENOMIC DNA]</scope>
    <source>
        <strain evidence="2 3">VP2</strain>
    </source>
</reference>
<sequence>MHRTLFSAFAALAIATGASAQTHDQHGDASGDKPWSQADAYFDPAEMDAARAHAQGHSGDTPFAMVRFDRLEAQSSDGETVGVWDADAWYGGDINKVWLKTEGEYSFEENDLEEAEVQLLWSRAISRYFDLQTGVRYDFEPDGLAHAVLGVQGLAPYWFEVDGAAFLSEEGDLTASFEAEYELLLTNRLILQPRLAAGFSAQDIPERELGSGLTNLQAGLRLRYEFVREFAPYIGVEHSASFGRTADLIEAAGGEADETRFVIGIRTWY</sequence>
<evidence type="ECO:0000313" key="2">
    <source>
        <dbReference type="EMBL" id="KCZ89025.1"/>
    </source>
</evidence>
<dbReference type="AlphaFoldDB" id="A0A059FEI2"/>
<accession>A0A059FEI2</accession>
<dbReference type="GO" id="GO:0005507">
    <property type="term" value="F:copper ion binding"/>
    <property type="evidence" value="ECO:0007669"/>
    <property type="project" value="InterPro"/>
</dbReference>
<protein>
    <submittedName>
        <fullName evidence="2">Copper resistance protein B</fullName>
    </submittedName>
</protein>
<dbReference type="GO" id="GO:0009279">
    <property type="term" value="C:cell outer membrane"/>
    <property type="evidence" value="ECO:0007669"/>
    <property type="project" value="InterPro"/>
</dbReference>
<dbReference type="EMBL" id="ARYJ01000004">
    <property type="protein sequence ID" value="KCZ89025.1"/>
    <property type="molecule type" value="Genomic_DNA"/>
</dbReference>
<gene>
    <name evidence="2" type="ORF">HJA_07007</name>
</gene>
<dbReference type="RefSeq" id="WP_035580112.1">
    <property type="nucleotide sequence ID" value="NZ_ARYJ01000004.1"/>
</dbReference>
<dbReference type="Pfam" id="PF05275">
    <property type="entry name" value="CopB"/>
    <property type="match status" value="1"/>
</dbReference>
<organism evidence="2 3">
    <name type="scientific">Hyphomonas jannaschiana VP2</name>
    <dbReference type="NCBI Taxonomy" id="1280952"/>
    <lineage>
        <taxon>Bacteria</taxon>
        <taxon>Pseudomonadati</taxon>
        <taxon>Pseudomonadota</taxon>
        <taxon>Alphaproteobacteria</taxon>
        <taxon>Hyphomonadales</taxon>
        <taxon>Hyphomonadaceae</taxon>
        <taxon>Hyphomonas</taxon>
    </lineage>
</organism>
<keyword evidence="1" id="KW-0732">Signal</keyword>
<evidence type="ECO:0000256" key="1">
    <source>
        <dbReference type="SAM" id="SignalP"/>
    </source>
</evidence>
<proteinExistence type="predicted"/>
<name>A0A059FEI2_9PROT</name>
<feature type="chain" id="PRO_5001572129" evidence="1">
    <location>
        <begin position="21"/>
        <end position="269"/>
    </location>
</feature>
<evidence type="ECO:0000313" key="3">
    <source>
        <dbReference type="Proteomes" id="UP000024816"/>
    </source>
</evidence>
<feature type="signal peptide" evidence="1">
    <location>
        <begin position="1"/>
        <end position="20"/>
    </location>
</feature>
<comment type="caution">
    <text evidence="2">The sequence shown here is derived from an EMBL/GenBank/DDBJ whole genome shotgun (WGS) entry which is preliminary data.</text>
</comment>
<dbReference type="GO" id="GO:0006878">
    <property type="term" value="P:intracellular copper ion homeostasis"/>
    <property type="evidence" value="ECO:0007669"/>
    <property type="project" value="InterPro"/>
</dbReference>
<dbReference type="PATRIC" id="fig|1280952.3.peg.1392"/>
<dbReference type="Proteomes" id="UP000024816">
    <property type="component" value="Unassembled WGS sequence"/>
</dbReference>
<dbReference type="InterPro" id="IPR007939">
    <property type="entry name" value="Cu-R_B_prcur"/>
</dbReference>
<dbReference type="STRING" id="1280952.HJA_07007"/>